<evidence type="ECO:0000313" key="3">
    <source>
        <dbReference type="Proteomes" id="UP001320314"/>
    </source>
</evidence>
<organism evidence="2 3">
    <name type="scientific">Lactobacillus delbrueckii subsp. allosunkii</name>
    <dbReference type="NCBI Taxonomy" id="1050107"/>
    <lineage>
        <taxon>Bacteria</taxon>
        <taxon>Bacillati</taxon>
        <taxon>Bacillota</taxon>
        <taxon>Bacilli</taxon>
        <taxon>Lactobacillales</taxon>
        <taxon>Lactobacillaceae</taxon>
        <taxon>Lactobacillus</taxon>
    </lineage>
</organism>
<accession>A0ABD4SD00</accession>
<dbReference type="InterPro" id="IPR012001">
    <property type="entry name" value="Thiamin_PyroP_enz_TPP-bd_dom"/>
</dbReference>
<protein>
    <submittedName>
        <fullName evidence="2">Pyruvate oxidase</fullName>
    </submittedName>
</protein>
<dbReference type="SUPFAM" id="SSF52518">
    <property type="entry name" value="Thiamin diphosphate-binding fold (THDP-binding)"/>
    <property type="match status" value="1"/>
</dbReference>
<evidence type="ECO:0000259" key="1">
    <source>
        <dbReference type="Pfam" id="PF02776"/>
    </source>
</evidence>
<comment type="caution">
    <text evidence="2">The sequence shown here is derived from an EMBL/GenBank/DDBJ whole genome shotgun (WGS) entry which is preliminary data.</text>
</comment>
<dbReference type="Proteomes" id="UP001320314">
    <property type="component" value="Unassembled WGS sequence"/>
</dbReference>
<sequence>MAKIKGANAVLDVMYKWGIDHLYGFPGGSFDSTMNAIYEMQDKIKFIEVRHEEAGALAASAEYK</sequence>
<gene>
    <name evidence="2" type="ORF">LOB39_09525</name>
</gene>
<dbReference type="InterPro" id="IPR047211">
    <property type="entry name" value="POXB-like"/>
</dbReference>
<dbReference type="PANTHER" id="PTHR42981:SF2">
    <property type="entry name" value="PYRUVATE DEHYDROGENASE [UBIQUINONE]"/>
    <property type="match status" value="1"/>
</dbReference>
<dbReference type="Gene3D" id="3.40.50.970">
    <property type="match status" value="1"/>
</dbReference>
<name>A0ABD4SD00_9LACO</name>
<reference evidence="2 3" key="1">
    <citation type="submission" date="2021-12" db="EMBL/GenBank/DDBJ databases">
        <title>Antimicrobial susceptibility of Lactobacillus delbrueckii subsp. lactis obtained from milk products and other habitats.</title>
        <authorList>
            <person name="Shani N."/>
        </authorList>
    </citation>
    <scope>NUCLEOTIDE SEQUENCE [LARGE SCALE GENOMIC DNA]</scope>
    <source>
        <strain evidence="2 3">CIRM BIA 266</strain>
    </source>
</reference>
<keyword evidence="2" id="KW-0670">Pyruvate</keyword>
<feature type="domain" description="Thiamine pyrophosphate enzyme N-terminal TPP-binding" evidence="1">
    <location>
        <begin position="5"/>
        <end position="63"/>
    </location>
</feature>
<dbReference type="EMBL" id="JAJNUD010000037">
    <property type="protein sequence ID" value="MCD5518776.1"/>
    <property type="molecule type" value="Genomic_DNA"/>
</dbReference>
<dbReference type="RefSeq" id="WP_252461760.1">
    <property type="nucleotide sequence ID" value="NZ_JAJNUD010000037.1"/>
</dbReference>
<evidence type="ECO:0000313" key="2">
    <source>
        <dbReference type="EMBL" id="MCD5518776.1"/>
    </source>
</evidence>
<dbReference type="PANTHER" id="PTHR42981">
    <property type="entry name" value="PYRUVATE DEHYDROGENASE [UBIQUINONE]"/>
    <property type="match status" value="1"/>
</dbReference>
<dbReference type="AlphaFoldDB" id="A0ABD4SD00"/>
<feature type="non-terminal residue" evidence="2">
    <location>
        <position position="64"/>
    </location>
</feature>
<dbReference type="Pfam" id="PF02776">
    <property type="entry name" value="TPP_enzyme_N"/>
    <property type="match status" value="1"/>
</dbReference>
<dbReference type="InterPro" id="IPR029061">
    <property type="entry name" value="THDP-binding"/>
</dbReference>
<proteinExistence type="predicted"/>